<dbReference type="EC" id="5.3.3.2" evidence="3 10"/>
<comment type="similarity">
    <text evidence="2 10">Belongs to the IPP isomerase type 1 family.</text>
</comment>
<dbReference type="Proteomes" id="UP000595374">
    <property type="component" value="Chromosome"/>
</dbReference>
<comment type="subcellular location">
    <subcellularLocation>
        <location evidence="10">Cytoplasm</location>
    </subcellularLocation>
</comment>
<dbReference type="UniPathway" id="UPA00059">
    <property type="reaction ID" value="UER00104"/>
</dbReference>
<gene>
    <name evidence="10 13" type="primary">idi</name>
    <name evidence="13" type="ORF">I6H47_05975</name>
</gene>
<comment type="pathway">
    <text evidence="1 10">Isoprenoid biosynthesis; dimethylallyl diphosphate biosynthesis; dimethylallyl diphosphate from isopentenyl diphosphate: step 1/1.</text>
</comment>
<dbReference type="Pfam" id="PF00293">
    <property type="entry name" value="NUDIX"/>
    <property type="match status" value="1"/>
</dbReference>
<evidence type="ECO:0000313" key="13">
    <source>
        <dbReference type="EMBL" id="QQB15485.1"/>
    </source>
</evidence>
<feature type="active site" evidence="10 11">
    <location>
        <position position="72"/>
    </location>
</feature>
<organism evidence="13 14">
    <name type="scientific">Brevibacterium casei</name>
    <dbReference type="NCBI Taxonomy" id="33889"/>
    <lineage>
        <taxon>Bacteria</taxon>
        <taxon>Bacillati</taxon>
        <taxon>Actinomycetota</taxon>
        <taxon>Actinomycetes</taxon>
        <taxon>Micrococcales</taxon>
        <taxon>Brevibacteriaceae</taxon>
        <taxon>Brevibacterium</taxon>
    </lineage>
</organism>
<dbReference type="GO" id="GO:0046872">
    <property type="term" value="F:metal ion binding"/>
    <property type="evidence" value="ECO:0007669"/>
    <property type="project" value="UniProtKB-KW"/>
</dbReference>
<dbReference type="GO" id="GO:0050992">
    <property type="term" value="P:dimethylallyl diphosphate biosynthetic process"/>
    <property type="evidence" value="ECO:0007669"/>
    <property type="project" value="UniProtKB-UniRule"/>
</dbReference>
<keyword evidence="4 10" id="KW-0963">Cytoplasm</keyword>
<feature type="binding site" evidence="10">
    <location>
        <position position="92"/>
    </location>
    <ligand>
        <name>Mg(2+)</name>
        <dbReference type="ChEBI" id="CHEBI:18420"/>
    </ligand>
</feature>
<proteinExistence type="inferred from homology"/>
<keyword evidence="8 10" id="KW-0414">Isoprene biosynthesis</keyword>
<dbReference type="PIRSF" id="PIRSF018427">
    <property type="entry name" value="Isopntndiph_ism"/>
    <property type="match status" value="1"/>
</dbReference>
<evidence type="ECO:0000256" key="6">
    <source>
        <dbReference type="ARBA" id="ARBA00022842"/>
    </source>
</evidence>
<feature type="binding site" evidence="10">
    <location>
        <position position="121"/>
    </location>
    <ligand>
        <name>Mn(2+)</name>
        <dbReference type="ChEBI" id="CHEBI:29035"/>
    </ligand>
</feature>
<dbReference type="GO" id="GO:0008299">
    <property type="term" value="P:isoprenoid biosynthetic process"/>
    <property type="evidence" value="ECO:0007669"/>
    <property type="project" value="UniProtKB-UniRule"/>
</dbReference>
<evidence type="ECO:0000256" key="9">
    <source>
        <dbReference type="ARBA" id="ARBA00023235"/>
    </source>
</evidence>
<dbReference type="GO" id="GO:0004452">
    <property type="term" value="F:isopentenyl-diphosphate delta-isomerase activity"/>
    <property type="evidence" value="ECO:0007669"/>
    <property type="project" value="UniProtKB-UniRule"/>
</dbReference>
<name>A0A7T4DJI2_9MICO</name>
<dbReference type="InterPro" id="IPR000086">
    <property type="entry name" value="NUDIX_hydrolase_dom"/>
</dbReference>
<feature type="binding site" evidence="10">
    <location>
        <position position="30"/>
    </location>
    <ligand>
        <name>Mn(2+)</name>
        <dbReference type="ChEBI" id="CHEBI:29035"/>
    </ligand>
</feature>
<keyword evidence="9 10" id="KW-0413">Isomerase</keyword>
<keyword evidence="6 10" id="KW-0460">Magnesium</keyword>
<evidence type="ECO:0000256" key="11">
    <source>
        <dbReference type="PIRSR" id="PIRSR018427-1"/>
    </source>
</evidence>
<dbReference type="EMBL" id="CP065989">
    <property type="protein sequence ID" value="QQB15485.1"/>
    <property type="molecule type" value="Genomic_DNA"/>
</dbReference>
<feature type="domain" description="Nudix hydrolase" evidence="12">
    <location>
        <begin position="35"/>
        <end position="169"/>
    </location>
</feature>
<comment type="catalytic activity">
    <reaction evidence="10">
        <text>isopentenyl diphosphate = dimethylallyl diphosphate</text>
        <dbReference type="Rhea" id="RHEA:23284"/>
        <dbReference type="ChEBI" id="CHEBI:57623"/>
        <dbReference type="ChEBI" id="CHEBI:128769"/>
        <dbReference type="EC" id="5.3.3.2"/>
    </reaction>
</comment>
<evidence type="ECO:0000256" key="4">
    <source>
        <dbReference type="ARBA" id="ARBA00022490"/>
    </source>
</evidence>
<evidence type="ECO:0000256" key="8">
    <source>
        <dbReference type="ARBA" id="ARBA00023229"/>
    </source>
</evidence>
<dbReference type="FunFam" id="3.90.79.10:FF:000009">
    <property type="entry name" value="Isopentenyl-diphosphate Delta-isomerase"/>
    <property type="match status" value="1"/>
</dbReference>
<dbReference type="SUPFAM" id="SSF55811">
    <property type="entry name" value="Nudix"/>
    <property type="match status" value="1"/>
</dbReference>
<dbReference type="InterPro" id="IPR056375">
    <property type="entry name" value="Idi_bact"/>
</dbReference>
<accession>A0A7T4DJI2</accession>
<dbReference type="RefSeq" id="WP_198500472.1">
    <property type="nucleotide sequence ID" value="NZ_CP065989.1"/>
</dbReference>
<dbReference type="CDD" id="cd02885">
    <property type="entry name" value="NUDIX_IPP_Isomerase"/>
    <property type="match status" value="1"/>
</dbReference>
<dbReference type="PANTHER" id="PTHR10885">
    <property type="entry name" value="ISOPENTENYL-DIPHOSPHATE DELTA-ISOMERASE"/>
    <property type="match status" value="1"/>
</dbReference>
<feature type="binding site" evidence="10">
    <location>
        <position position="37"/>
    </location>
    <ligand>
        <name>Mn(2+)</name>
        <dbReference type="ChEBI" id="CHEBI:29035"/>
    </ligand>
</feature>
<comment type="function">
    <text evidence="10">Catalyzes the 1,3-allylic rearrangement of the homoallylic substrate isopentenyl (IPP) to its highly electrophilic allylic isomer, dimethylallyl diphosphate (DMAPP).</text>
</comment>
<dbReference type="GO" id="GO:0005737">
    <property type="term" value="C:cytoplasm"/>
    <property type="evidence" value="ECO:0007669"/>
    <property type="project" value="UniProtKB-SubCell"/>
</dbReference>
<evidence type="ECO:0000256" key="2">
    <source>
        <dbReference type="ARBA" id="ARBA00007579"/>
    </source>
</evidence>
<dbReference type="InterPro" id="IPR011876">
    <property type="entry name" value="IsopentenylPP_isomerase_typ1"/>
</dbReference>
<evidence type="ECO:0000313" key="14">
    <source>
        <dbReference type="Proteomes" id="UP000595374"/>
    </source>
</evidence>
<evidence type="ECO:0000259" key="12">
    <source>
        <dbReference type="PROSITE" id="PS51462"/>
    </source>
</evidence>
<evidence type="ECO:0000256" key="3">
    <source>
        <dbReference type="ARBA" id="ARBA00012057"/>
    </source>
</evidence>
<evidence type="ECO:0000256" key="7">
    <source>
        <dbReference type="ARBA" id="ARBA00023211"/>
    </source>
</evidence>
<dbReference type="Gene3D" id="3.90.79.10">
    <property type="entry name" value="Nucleoside Triphosphate Pyrophosphohydrolase"/>
    <property type="match status" value="1"/>
</dbReference>
<dbReference type="PANTHER" id="PTHR10885:SF0">
    <property type="entry name" value="ISOPENTENYL-DIPHOSPHATE DELTA-ISOMERASE"/>
    <property type="match status" value="1"/>
</dbReference>
<dbReference type="PROSITE" id="PS51462">
    <property type="entry name" value="NUDIX"/>
    <property type="match status" value="1"/>
</dbReference>
<reference evidence="13 14" key="1">
    <citation type="submission" date="2020-12" db="EMBL/GenBank/DDBJ databases">
        <title>FDA dAtabase for Regulatory Grade micrObial Sequences (FDA-ARGOS): Supporting development and validation of Infectious Disease Dx tests.</title>
        <authorList>
            <person name="Sproer C."/>
            <person name="Gronow S."/>
            <person name="Severitt S."/>
            <person name="Schroder I."/>
            <person name="Tallon L."/>
            <person name="Sadzewicz L."/>
            <person name="Zhao X."/>
            <person name="Boylan J."/>
            <person name="Ott S."/>
            <person name="Bowen H."/>
            <person name="Vavikolanu K."/>
            <person name="Mehta A."/>
            <person name="Aluvathingal J."/>
            <person name="Nadendla S."/>
            <person name="Lowell S."/>
            <person name="Myers T."/>
            <person name="Yan Y."/>
            <person name="Sichtig H."/>
        </authorList>
    </citation>
    <scope>NUCLEOTIDE SEQUENCE [LARGE SCALE GENOMIC DNA]</scope>
    <source>
        <strain evidence="13 14">FDAARGOS_990</strain>
    </source>
</reference>
<protein>
    <recommendedName>
        <fullName evidence="3 10">Isopentenyl-diphosphate Delta-isomerase</fullName>
        <shortName evidence="10">IPP isomerase</shortName>
        <ecNumber evidence="3 10">5.3.3.2</ecNumber>
    </recommendedName>
    <alternativeName>
        <fullName evidence="10">IPP:DMAPP isomerase</fullName>
    </alternativeName>
    <alternativeName>
        <fullName evidence="10">Isopentenyl pyrophosphate isomerase</fullName>
    </alternativeName>
</protein>
<feature type="active site" evidence="10 11">
    <location>
        <position position="121"/>
    </location>
</feature>
<dbReference type="NCBIfam" id="NF002995">
    <property type="entry name" value="PRK03759.1"/>
    <property type="match status" value="1"/>
</dbReference>
<feature type="binding site" evidence="10">
    <location>
        <position position="119"/>
    </location>
    <ligand>
        <name>Mn(2+)</name>
        <dbReference type="ChEBI" id="CHEBI:29035"/>
    </ligand>
</feature>
<comment type="cofactor">
    <cofactor evidence="10">
        <name>Mn(2+)</name>
        <dbReference type="ChEBI" id="CHEBI:29035"/>
    </cofactor>
    <text evidence="10">Binds 1 Mn(2+) ion per subunit.</text>
</comment>
<feature type="binding site" evidence="10">
    <location>
        <position position="74"/>
    </location>
    <ligand>
        <name>Mn(2+)</name>
        <dbReference type="ChEBI" id="CHEBI:29035"/>
    </ligand>
</feature>
<dbReference type="InterPro" id="IPR015797">
    <property type="entry name" value="NUDIX_hydrolase-like_dom_sf"/>
</dbReference>
<keyword evidence="7 10" id="KW-0464">Manganese</keyword>
<evidence type="ECO:0000256" key="1">
    <source>
        <dbReference type="ARBA" id="ARBA00004826"/>
    </source>
</evidence>
<dbReference type="AlphaFoldDB" id="A0A7T4DJI2"/>
<dbReference type="NCBIfam" id="TIGR02150">
    <property type="entry name" value="IPP_isom_1"/>
    <property type="match status" value="1"/>
</dbReference>
<comment type="cofactor">
    <cofactor evidence="10">
        <name>Mg(2+)</name>
        <dbReference type="ChEBI" id="CHEBI:18420"/>
    </cofactor>
    <text evidence="10">Binds 1 Mg(2+) ion per subunit. The magnesium ion binds only when substrate is bound.</text>
</comment>
<keyword evidence="5 10" id="KW-0479">Metal-binding</keyword>
<dbReference type="HAMAP" id="MF_00202">
    <property type="entry name" value="Idi"/>
    <property type="match status" value="1"/>
</dbReference>
<sequence>MAHPTTAAERVVLLDEAGHPAGTMLKSEVHTTETPLHLAFSCYLIDDDDRILLTRRALSKATWPGVWTNSFCGHPGPDESIEDAIARRADQELGTAVTALRLVDRDFRYRAVDAGGVVENEACPVYVARIAAPLRPSPAEVADCHWTSLADLRAAVAATPFAFSPWMVEQLSGEIAGKLRV</sequence>
<evidence type="ECO:0000256" key="5">
    <source>
        <dbReference type="ARBA" id="ARBA00022723"/>
    </source>
</evidence>
<evidence type="ECO:0000256" key="10">
    <source>
        <dbReference type="HAMAP-Rule" id="MF_00202"/>
    </source>
</evidence>